<accession>A0A6V7RMR9</accession>
<protein>
    <recommendedName>
        <fullName evidence="3">NETI motif-containing protein</fullName>
    </recommendedName>
</protein>
<reference evidence="1 2" key="1">
    <citation type="submission" date="2020-07" db="EMBL/GenBank/DDBJ databases">
        <authorList>
            <person name="Criscuolo A."/>
        </authorList>
    </citation>
    <scope>NUCLEOTIDE SEQUENCE [LARGE SCALE GENOMIC DNA]</scope>
    <source>
        <strain evidence="2">CIP 111030</strain>
    </source>
</reference>
<organism evidence="1 2">
    <name type="scientific">Phocicoccus schoeneichii</name>
    <dbReference type="NCBI Taxonomy" id="1812261"/>
    <lineage>
        <taxon>Bacteria</taxon>
        <taxon>Bacillati</taxon>
        <taxon>Bacillota</taxon>
        <taxon>Bacilli</taxon>
        <taxon>Bacillales</taxon>
        <taxon>Salinicoccaceae</taxon>
        <taxon>Phocicoccus</taxon>
    </lineage>
</organism>
<name>A0A6V7RMR9_9BACL</name>
<proteinExistence type="predicted"/>
<keyword evidence="2" id="KW-1185">Reference proteome</keyword>
<comment type="caution">
    <text evidence="1">The sequence shown here is derived from an EMBL/GenBank/DDBJ whole genome shotgun (WGS) entry which is preliminary data.</text>
</comment>
<evidence type="ECO:0000313" key="1">
    <source>
        <dbReference type="EMBL" id="CAD2079699.1"/>
    </source>
</evidence>
<sequence>MANKKPKKKKFRVEEGKSISDVLQEMRNEGYTPVARFEKPVFIERGKNVEVSHQEIIFEGKLIEE</sequence>
<dbReference type="AlphaFoldDB" id="A0A6V7RMR9"/>
<evidence type="ECO:0000313" key="2">
    <source>
        <dbReference type="Proteomes" id="UP000521032"/>
    </source>
</evidence>
<dbReference type="InterPro" id="IPR025930">
    <property type="entry name" value="NETI"/>
</dbReference>
<dbReference type="Pfam" id="PF14044">
    <property type="entry name" value="NETI"/>
    <property type="match status" value="1"/>
</dbReference>
<dbReference type="EMBL" id="CAJEWE010000011">
    <property type="protein sequence ID" value="CAD2079699.1"/>
    <property type="molecule type" value="Genomic_DNA"/>
</dbReference>
<dbReference type="RefSeq" id="WP_186088490.1">
    <property type="nucleotide sequence ID" value="NZ_BMDB01000004.1"/>
</dbReference>
<dbReference type="Proteomes" id="UP000521032">
    <property type="component" value="Unassembled WGS sequence"/>
</dbReference>
<evidence type="ECO:0008006" key="3">
    <source>
        <dbReference type="Google" id="ProtNLM"/>
    </source>
</evidence>
<gene>
    <name evidence="1" type="ORF">JEOSCH030_01691</name>
</gene>